<organism evidence="7 8">
    <name type="scientific">Monosporascus cannonballus</name>
    <dbReference type="NCBI Taxonomy" id="155416"/>
    <lineage>
        <taxon>Eukaryota</taxon>
        <taxon>Fungi</taxon>
        <taxon>Dikarya</taxon>
        <taxon>Ascomycota</taxon>
        <taxon>Pezizomycotina</taxon>
        <taxon>Sordariomycetes</taxon>
        <taxon>Xylariomycetidae</taxon>
        <taxon>Xylariales</taxon>
        <taxon>Xylariales incertae sedis</taxon>
        <taxon>Monosporascus</taxon>
    </lineage>
</organism>
<proteinExistence type="predicted"/>
<feature type="transmembrane region" description="Helical" evidence="6">
    <location>
        <begin position="42"/>
        <end position="62"/>
    </location>
</feature>
<gene>
    <name evidence="7" type="ORF">DL762_007063</name>
</gene>
<evidence type="ECO:0000256" key="5">
    <source>
        <dbReference type="ARBA" id="ARBA00023136"/>
    </source>
</evidence>
<dbReference type="PANTHER" id="PTHR43791:SF47">
    <property type="entry name" value="MAJOR FACILITATOR SUPERFAMILY (MFS) PROFILE DOMAIN-CONTAINING PROTEIN-RELATED"/>
    <property type="match status" value="1"/>
</dbReference>
<comment type="caution">
    <text evidence="7">The sequence shown here is derived from an EMBL/GenBank/DDBJ whole genome shotgun (WGS) entry which is preliminary data.</text>
</comment>
<evidence type="ECO:0000313" key="7">
    <source>
        <dbReference type="EMBL" id="RYO81572.1"/>
    </source>
</evidence>
<evidence type="ECO:0000256" key="3">
    <source>
        <dbReference type="ARBA" id="ARBA00022692"/>
    </source>
</evidence>
<dbReference type="EMBL" id="QJNS01000248">
    <property type="protein sequence ID" value="RYO81572.1"/>
    <property type="molecule type" value="Genomic_DNA"/>
</dbReference>
<evidence type="ECO:0008006" key="9">
    <source>
        <dbReference type="Google" id="ProtNLM"/>
    </source>
</evidence>
<keyword evidence="2" id="KW-0813">Transport</keyword>
<evidence type="ECO:0000313" key="8">
    <source>
        <dbReference type="Proteomes" id="UP000294003"/>
    </source>
</evidence>
<protein>
    <recommendedName>
        <fullName evidence="9">Major facilitator superfamily (MFS) profile domain-containing protein</fullName>
    </recommendedName>
</protein>
<keyword evidence="4 6" id="KW-1133">Transmembrane helix</keyword>
<dbReference type="Gene3D" id="1.20.1250.20">
    <property type="entry name" value="MFS general substrate transporter like domains"/>
    <property type="match status" value="1"/>
</dbReference>
<evidence type="ECO:0000256" key="1">
    <source>
        <dbReference type="ARBA" id="ARBA00004141"/>
    </source>
</evidence>
<evidence type="ECO:0000256" key="6">
    <source>
        <dbReference type="SAM" id="Phobius"/>
    </source>
</evidence>
<dbReference type="InterPro" id="IPR036259">
    <property type="entry name" value="MFS_trans_sf"/>
</dbReference>
<feature type="transmembrane region" description="Helical" evidence="6">
    <location>
        <begin position="74"/>
        <end position="97"/>
    </location>
</feature>
<name>A0ABY0H0E5_9PEZI</name>
<comment type="subcellular location">
    <subcellularLocation>
        <location evidence="1">Membrane</location>
        <topology evidence="1">Multi-pass membrane protein</topology>
    </subcellularLocation>
</comment>
<dbReference type="Proteomes" id="UP000294003">
    <property type="component" value="Unassembled WGS sequence"/>
</dbReference>
<evidence type="ECO:0000256" key="4">
    <source>
        <dbReference type="ARBA" id="ARBA00022989"/>
    </source>
</evidence>
<dbReference type="SUPFAM" id="SSF103473">
    <property type="entry name" value="MFS general substrate transporter"/>
    <property type="match status" value="1"/>
</dbReference>
<evidence type="ECO:0000256" key="2">
    <source>
        <dbReference type="ARBA" id="ARBA00022448"/>
    </source>
</evidence>
<accession>A0ABY0H0E5</accession>
<dbReference type="PANTHER" id="PTHR43791">
    <property type="entry name" value="PERMEASE-RELATED"/>
    <property type="match status" value="1"/>
</dbReference>
<dbReference type="Pfam" id="PF07690">
    <property type="entry name" value="MFS_1"/>
    <property type="match status" value="1"/>
</dbReference>
<feature type="transmembrane region" description="Helical" evidence="6">
    <location>
        <begin position="151"/>
        <end position="175"/>
    </location>
</feature>
<dbReference type="InterPro" id="IPR011701">
    <property type="entry name" value="MFS"/>
</dbReference>
<sequence length="204" mass="23278">MQFCRSMGANIEISVFEAGYFPDAVYLLGTWYTRFDMQKRYMVFYGVDRVASALGGILAYGLSQMDGLASLRGWRWIFIIEGIISCLVALISCVFLVRFPEEADKSWKFPSQQERDLILRRVNQDQEDAITEPFSFDAFIKPAADFKIWDFAFIFFCVTPVRCSINYLLPIILLGMGKPRIPFSMDSFDPTPSSGFRVTAAQCL</sequence>
<keyword evidence="3 6" id="KW-0812">Transmembrane</keyword>
<reference evidence="7 8" key="1">
    <citation type="submission" date="2018-06" db="EMBL/GenBank/DDBJ databases">
        <title>Complete Genomes of Monosporascus.</title>
        <authorList>
            <person name="Robinson A.J."/>
            <person name="Natvig D.O."/>
        </authorList>
    </citation>
    <scope>NUCLEOTIDE SEQUENCE [LARGE SCALE GENOMIC DNA]</scope>
    <source>
        <strain evidence="7 8">CBS 609.92</strain>
    </source>
</reference>
<keyword evidence="5 6" id="KW-0472">Membrane</keyword>
<keyword evidence="8" id="KW-1185">Reference proteome</keyword>